<dbReference type="RefSeq" id="WP_084670684.1">
    <property type="nucleotide sequence ID" value="NZ_FQUI01000009.1"/>
</dbReference>
<comment type="similarity">
    <text evidence="5">Belongs to the RimM family.</text>
</comment>
<keyword evidence="9" id="KW-1185">Reference proteome</keyword>
<gene>
    <name evidence="5" type="primary">rimM</name>
    <name evidence="8" type="ORF">SAMN02745164_00815</name>
</gene>
<organism evidence="8 9">
    <name type="scientific">Marinitoga hydrogenitolerans (strain DSM 16785 / JCM 12826 / AT1271)</name>
    <dbReference type="NCBI Taxonomy" id="1122195"/>
    <lineage>
        <taxon>Bacteria</taxon>
        <taxon>Thermotogati</taxon>
        <taxon>Thermotogota</taxon>
        <taxon>Thermotogae</taxon>
        <taxon>Petrotogales</taxon>
        <taxon>Petrotogaceae</taxon>
        <taxon>Marinitoga</taxon>
    </lineage>
</organism>
<dbReference type="Pfam" id="PF01782">
    <property type="entry name" value="RimM"/>
    <property type="match status" value="1"/>
</dbReference>
<dbReference type="NCBIfam" id="TIGR02273">
    <property type="entry name" value="16S_RimM"/>
    <property type="match status" value="1"/>
</dbReference>
<dbReference type="PANTHER" id="PTHR33692:SF1">
    <property type="entry name" value="RIBOSOME MATURATION FACTOR RIMM"/>
    <property type="match status" value="1"/>
</dbReference>
<dbReference type="AlphaFoldDB" id="A0A1M4V1K1"/>
<reference evidence="8" key="1">
    <citation type="submission" date="2016-11" db="EMBL/GenBank/DDBJ databases">
        <authorList>
            <person name="Varghese N."/>
            <person name="Submissions S."/>
        </authorList>
    </citation>
    <scope>NUCLEOTIDE SEQUENCE [LARGE SCALE GENOMIC DNA]</scope>
    <source>
        <strain evidence="8">DSM 16785</strain>
    </source>
</reference>
<dbReference type="GO" id="GO:0042274">
    <property type="term" value="P:ribosomal small subunit biogenesis"/>
    <property type="evidence" value="ECO:0007669"/>
    <property type="project" value="UniProtKB-UniRule"/>
</dbReference>
<dbReference type="STRING" id="1122195.SAMN02745164_00815"/>
<keyword evidence="2 5" id="KW-0690">Ribosome biogenesis</keyword>
<keyword evidence="3 5" id="KW-0698">rRNA processing</keyword>
<evidence type="ECO:0000313" key="8">
    <source>
        <dbReference type="EMBL" id="SHE62767.1"/>
    </source>
</evidence>
<accession>A0A1M4V1K1</accession>
<evidence type="ECO:0000259" key="7">
    <source>
        <dbReference type="Pfam" id="PF05239"/>
    </source>
</evidence>
<keyword evidence="1 5" id="KW-0963">Cytoplasm</keyword>
<evidence type="ECO:0000256" key="3">
    <source>
        <dbReference type="ARBA" id="ARBA00022552"/>
    </source>
</evidence>
<evidence type="ECO:0000256" key="1">
    <source>
        <dbReference type="ARBA" id="ARBA00022490"/>
    </source>
</evidence>
<comment type="subunit">
    <text evidence="5">Binds ribosomal protein uS19.</text>
</comment>
<feature type="domain" description="PRC-barrel" evidence="7">
    <location>
        <begin position="105"/>
        <end position="172"/>
    </location>
</feature>
<comment type="function">
    <text evidence="5">An accessory protein needed during the final step in the assembly of 30S ribosomal subunit, possibly for assembly of the head region. Essential for efficient processing of 16S rRNA. May be needed both before and after RbfA during the maturation of 16S rRNA. It has affinity for free ribosomal 30S subunits but not for 70S ribosomes.</text>
</comment>
<comment type="caution">
    <text evidence="8">The sequence shown here is derived from an EMBL/GenBank/DDBJ whole genome shotgun (WGS) entry which is preliminary data.</text>
</comment>
<dbReference type="InterPro" id="IPR009000">
    <property type="entry name" value="Transl_B-barrel_sf"/>
</dbReference>
<evidence type="ECO:0000256" key="5">
    <source>
        <dbReference type="HAMAP-Rule" id="MF_00014"/>
    </source>
</evidence>
<dbReference type="Gene3D" id="2.40.30.60">
    <property type="entry name" value="RimM"/>
    <property type="match status" value="1"/>
</dbReference>
<dbReference type="GO" id="GO:0005737">
    <property type="term" value="C:cytoplasm"/>
    <property type="evidence" value="ECO:0007669"/>
    <property type="project" value="UniProtKB-SubCell"/>
</dbReference>
<comment type="domain">
    <text evidence="5">The PRC barrel domain binds ribosomal protein uS19.</text>
</comment>
<dbReference type="PANTHER" id="PTHR33692">
    <property type="entry name" value="RIBOSOME MATURATION FACTOR RIMM"/>
    <property type="match status" value="1"/>
</dbReference>
<dbReference type="HAMAP" id="MF_00014">
    <property type="entry name" value="Ribosome_mat_RimM"/>
    <property type="match status" value="1"/>
</dbReference>
<protein>
    <recommendedName>
        <fullName evidence="5">Ribosome maturation factor RimM</fullName>
    </recommendedName>
</protein>
<dbReference type="InterPro" id="IPR011033">
    <property type="entry name" value="PRC_barrel-like_sf"/>
</dbReference>
<keyword evidence="4 5" id="KW-0143">Chaperone</keyword>
<dbReference type="SUPFAM" id="SSF50447">
    <property type="entry name" value="Translation proteins"/>
    <property type="match status" value="1"/>
</dbReference>
<evidence type="ECO:0000256" key="2">
    <source>
        <dbReference type="ARBA" id="ARBA00022517"/>
    </source>
</evidence>
<dbReference type="GO" id="GO:0005840">
    <property type="term" value="C:ribosome"/>
    <property type="evidence" value="ECO:0007669"/>
    <property type="project" value="InterPro"/>
</dbReference>
<dbReference type="InterPro" id="IPR002676">
    <property type="entry name" value="RimM_N"/>
</dbReference>
<dbReference type="OrthoDB" id="9810331at2"/>
<dbReference type="InterPro" id="IPR027275">
    <property type="entry name" value="PRC-brl_dom"/>
</dbReference>
<dbReference type="Pfam" id="PF05239">
    <property type="entry name" value="PRC"/>
    <property type="match status" value="1"/>
</dbReference>
<proteinExistence type="inferred from homology"/>
<dbReference type="EMBL" id="FQUI01000009">
    <property type="protein sequence ID" value="SHE62767.1"/>
    <property type="molecule type" value="Genomic_DNA"/>
</dbReference>
<dbReference type="SUPFAM" id="SSF50346">
    <property type="entry name" value="PRC-barrel domain"/>
    <property type="match status" value="1"/>
</dbReference>
<evidence type="ECO:0000259" key="6">
    <source>
        <dbReference type="Pfam" id="PF01782"/>
    </source>
</evidence>
<name>A0A1M4V1K1_MARH1</name>
<feature type="domain" description="RimM N-terminal" evidence="6">
    <location>
        <begin position="14"/>
        <end position="96"/>
    </location>
</feature>
<dbReference type="GO" id="GO:0006364">
    <property type="term" value="P:rRNA processing"/>
    <property type="evidence" value="ECO:0007669"/>
    <property type="project" value="UniProtKB-UniRule"/>
</dbReference>
<comment type="subcellular location">
    <subcellularLocation>
        <location evidence="5">Cytoplasm</location>
    </subcellularLocation>
</comment>
<evidence type="ECO:0000256" key="4">
    <source>
        <dbReference type="ARBA" id="ARBA00023186"/>
    </source>
</evidence>
<sequence length="188" mass="22137">MKRLDDLLKDRVAIGKISNTHGLDGELKLFPFTNEKRIFNNLKDVLLYNSKTKRFLYAKINSIKKANKVYIIKIVGVETISAAQRYKNFVVYVPQEMLPELDGSEFYYFQLLEKNVYYDDGTYVGKIIDILETGANDVLIIEKKIDKFNKTESLYPLIKENIIKFNKNEEDIIVKRLEWYDDESEDRD</sequence>
<dbReference type="Gene3D" id="2.30.30.240">
    <property type="entry name" value="PRC-barrel domain"/>
    <property type="match status" value="1"/>
</dbReference>
<evidence type="ECO:0000313" key="9">
    <source>
        <dbReference type="Proteomes" id="UP000184334"/>
    </source>
</evidence>
<dbReference type="Proteomes" id="UP000184334">
    <property type="component" value="Unassembled WGS sequence"/>
</dbReference>
<dbReference type="InterPro" id="IPR011961">
    <property type="entry name" value="RimM"/>
</dbReference>
<dbReference type="InterPro" id="IPR036976">
    <property type="entry name" value="RimM_N_sf"/>
</dbReference>
<dbReference type="GO" id="GO:0043022">
    <property type="term" value="F:ribosome binding"/>
    <property type="evidence" value="ECO:0007669"/>
    <property type="project" value="InterPro"/>
</dbReference>